<name>A0ABV0CX51_9SPHN</name>
<dbReference type="RefSeq" id="WP_346784154.1">
    <property type="nucleotide sequence ID" value="NZ_JBDLBR010000002.1"/>
</dbReference>
<organism evidence="2 3">
    <name type="scientific">Aurantiacibacter flavus</name>
    <dbReference type="NCBI Taxonomy" id="3145232"/>
    <lineage>
        <taxon>Bacteria</taxon>
        <taxon>Pseudomonadati</taxon>
        <taxon>Pseudomonadota</taxon>
        <taxon>Alphaproteobacteria</taxon>
        <taxon>Sphingomonadales</taxon>
        <taxon>Erythrobacteraceae</taxon>
        <taxon>Aurantiacibacter</taxon>
    </lineage>
</organism>
<evidence type="ECO:0000256" key="1">
    <source>
        <dbReference type="SAM" id="Phobius"/>
    </source>
</evidence>
<evidence type="ECO:0008006" key="4">
    <source>
        <dbReference type="Google" id="ProtNLM"/>
    </source>
</evidence>
<proteinExistence type="predicted"/>
<protein>
    <recommendedName>
        <fullName evidence="4">DUF3325 domain-containing protein</fullName>
    </recommendedName>
</protein>
<keyword evidence="1" id="KW-0812">Transmembrane</keyword>
<sequence>MSDAVFLGVTAAIAVGSLVGIWSLRRAWRLKGGEAKGRWRWIGLALLGATLLWPAWVLGEARGPFIAVTLVSVVALGLVASGYTLRPARARRTGREGLAPEPAERASSKWRTALRWSLAGPIGMVAAMGLGISYAVWAPGEIQTRLLIGGLIVPLAWGSAMAWTLADSRILRATAVLVGTAIIGFGTAMLKGLT</sequence>
<dbReference type="EMBL" id="JBDLBR010000002">
    <property type="protein sequence ID" value="MEN7536701.1"/>
    <property type="molecule type" value="Genomic_DNA"/>
</dbReference>
<keyword evidence="3" id="KW-1185">Reference proteome</keyword>
<feature type="transmembrane region" description="Helical" evidence="1">
    <location>
        <begin position="170"/>
        <end position="190"/>
    </location>
</feature>
<accession>A0ABV0CX51</accession>
<keyword evidence="1" id="KW-0472">Membrane</keyword>
<feature type="transmembrane region" description="Helical" evidence="1">
    <location>
        <begin position="65"/>
        <end position="85"/>
    </location>
</feature>
<evidence type="ECO:0000313" key="2">
    <source>
        <dbReference type="EMBL" id="MEN7536701.1"/>
    </source>
</evidence>
<keyword evidence="1" id="KW-1133">Transmembrane helix</keyword>
<evidence type="ECO:0000313" key="3">
    <source>
        <dbReference type="Proteomes" id="UP001484535"/>
    </source>
</evidence>
<dbReference type="Proteomes" id="UP001484535">
    <property type="component" value="Unassembled WGS sequence"/>
</dbReference>
<reference evidence="2 3" key="1">
    <citation type="submission" date="2024-05" db="EMBL/GenBank/DDBJ databases">
        <authorList>
            <person name="Park S."/>
        </authorList>
    </citation>
    <scope>NUCLEOTIDE SEQUENCE [LARGE SCALE GENOMIC DNA]</scope>
    <source>
        <strain evidence="2 3">DGU5</strain>
    </source>
</reference>
<feature type="transmembrane region" description="Helical" evidence="1">
    <location>
        <begin position="113"/>
        <end position="136"/>
    </location>
</feature>
<feature type="transmembrane region" description="Helical" evidence="1">
    <location>
        <begin position="39"/>
        <end position="59"/>
    </location>
</feature>
<gene>
    <name evidence="2" type="ORF">ABDJ38_05910</name>
</gene>
<comment type="caution">
    <text evidence="2">The sequence shown here is derived from an EMBL/GenBank/DDBJ whole genome shotgun (WGS) entry which is preliminary data.</text>
</comment>
<feature type="transmembrane region" description="Helical" evidence="1">
    <location>
        <begin position="6"/>
        <end position="27"/>
    </location>
</feature>
<feature type="transmembrane region" description="Helical" evidence="1">
    <location>
        <begin position="142"/>
        <end position="163"/>
    </location>
</feature>